<evidence type="ECO:0000313" key="1">
    <source>
        <dbReference type="EMBL" id="CAG8839222.1"/>
    </source>
</evidence>
<reference evidence="1" key="1">
    <citation type="submission" date="2021-06" db="EMBL/GenBank/DDBJ databases">
        <authorList>
            <person name="Kallberg Y."/>
            <person name="Tangrot J."/>
            <person name="Rosling A."/>
        </authorList>
    </citation>
    <scope>NUCLEOTIDE SEQUENCE</scope>
    <source>
        <strain evidence="1">MA461A</strain>
    </source>
</reference>
<gene>
    <name evidence="1" type="ORF">RPERSI_LOCUS30967</name>
</gene>
<evidence type="ECO:0000313" key="2">
    <source>
        <dbReference type="Proteomes" id="UP000789920"/>
    </source>
</evidence>
<name>A0ACA9SID1_9GLOM</name>
<accession>A0ACA9SID1</accession>
<sequence>EVLAVQAPAVQAPAVQAPAVKLSGYKQYSGTIEKILQQHHKTQKHTAMINASPTLKTLNCARMNKNIRINE</sequence>
<protein>
    <submittedName>
        <fullName evidence="1">28892_t:CDS:1</fullName>
    </submittedName>
</protein>
<feature type="non-terminal residue" evidence="1">
    <location>
        <position position="1"/>
    </location>
</feature>
<keyword evidence="2" id="KW-1185">Reference proteome</keyword>
<proteinExistence type="predicted"/>
<organism evidence="1 2">
    <name type="scientific">Racocetra persica</name>
    <dbReference type="NCBI Taxonomy" id="160502"/>
    <lineage>
        <taxon>Eukaryota</taxon>
        <taxon>Fungi</taxon>
        <taxon>Fungi incertae sedis</taxon>
        <taxon>Mucoromycota</taxon>
        <taxon>Glomeromycotina</taxon>
        <taxon>Glomeromycetes</taxon>
        <taxon>Diversisporales</taxon>
        <taxon>Gigasporaceae</taxon>
        <taxon>Racocetra</taxon>
    </lineage>
</organism>
<dbReference type="Proteomes" id="UP000789920">
    <property type="component" value="Unassembled WGS sequence"/>
</dbReference>
<dbReference type="EMBL" id="CAJVQC010122935">
    <property type="protein sequence ID" value="CAG8839222.1"/>
    <property type="molecule type" value="Genomic_DNA"/>
</dbReference>
<feature type="non-terminal residue" evidence="1">
    <location>
        <position position="71"/>
    </location>
</feature>
<comment type="caution">
    <text evidence="1">The sequence shown here is derived from an EMBL/GenBank/DDBJ whole genome shotgun (WGS) entry which is preliminary data.</text>
</comment>